<feature type="non-terminal residue" evidence="3">
    <location>
        <position position="1"/>
    </location>
</feature>
<reference evidence="3" key="2">
    <citation type="journal article" date="2017" name="Front. Cell. Infect. Microbiol.">
        <title>Analysis of the Salivary Gland Transcriptome of Unfed and Partially Fed Amblyomma sculptum Ticks and Descriptive Proteome of the Saliva.</title>
        <authorList>
            <person name="Esteves E."/>
            <person name="Maruyama S.R."/>
            <person name="Kawahara R."/>
            <person name="Fujita A."/>
            <person name="Martins L.A."/>
            <person name="Righi A.A."/>
            <person name="Costa F.B."/>
            <person name="Palmisano G."/>
            <person name="Labruna M.B."/>
            <person name="Sa-Nunes A."/>
            <person name="Ribeiro J.M.C."/>
            <person name="Fogaca A.C."/>
        </authorList>
    </citation>
    <scope>NUCLEOTIDE SEQUENCE</scope>
</reference>
<dbReference type="Gene3D" id="3.30.420.10">
    <property type="entry name" value="Ribonuclease H-like superfamily/Ribonuclease H"/>
    <property type="match status" value="1"/>
</dbReference>
<sequence length="1232" mass="139403">TILQWNCRSLRSRRADMIARFLSKQDDKNPLVIALQEVNGPVLRIMGYDGYAPSEDLAAPAKTALYVRRGAVHVQLDTQPWCNASLSVVGCRVQVSPQRAILVFSVYIVPENTRNKANHSPVDLSFISHFKRLYPQDIILSCGDFNSKHIAWGYNTCSRRGRRVMQEAVEYGLTLLNTPQTHTRLGQTCHQADTSPDLTWSTRPQLFRWEVLDDCLGSDHFPILIRFRTGHVNTKMKPDATTRLSHITQWDKYREVLRQQPPARHINQLVSQLCEAKRRATKSLRVSPDHPVPDRHLLTLWNRRRRILGQYRRSGRSAYHKKRLRNIQRSIENYTNRLASDRWMEICDSINGQTHTSKVWAILRSLLGQRKTNDGAARVALREGIDAKELAEQAAQVFFPQTSCPSDTTYEMDEPSADSDPLNKPFTMSELEHALQHANARSTPGADQVCVAHLRNLPPEYKQALLEEFNRVWDAGVLPSPWKFSVVKPIPKPGKPPHTLSNLRPISLTSCVCKVMESMVNTRLMWYLEDHDLLAPTQYGFRPGLSTQDVLLRLKEDVLDPNSVHPRAVVGVDIRKAFDGVPHNTILTKARELGLRGKIYNFIAGFLQGRSYQVQVGQDTSSIHPNLVGVPQGSVISPTLFNVAMHQLPRRLAGVPGLKHAVYADDVTVWTHHGSIGEQEDTLQTALDIIHDYATETGLQTAPDKTEFVVIHGGRTTITKQEEKRSFKLSIGNQPIARKPTIRILGMHLDENCTANSWVQRITKTAKQILHVLRRISNRTRGVHEREMRQFVEAFLVARIMYGLPYHPVNRTQLLALERLLNEARRIVTGLPRYTHLDALKSCSKLNDLSELLDMHTHTQRTRLRGTNAGRHTLLLLGHDVRTLPALPTKTPPWEITPLTEGKPLPLHMDAHQQMRRRDYAKRHAKATSSLPSTERVVYTDAALPADGSSHSYYATAWYDQTTESQGRCHHTSAQAPFSTRAELMAILDYLKYALDVSSETDPIHHRVYTDSQAAYRACANILYTDPVMQQIRHNARLLRKHGQHVSIHWVPAHCGIPGNEKAHRLARAHLSTVLARASDTLAPSDATTPEVADPIAEKLVTKLHRTAYLTAVGNPLSIPELPPMVFTRRESVLLRRIQTGTILTPFLLNRFHRGGTTPPVSESCSRCNCRADLNHLLWECPLYTPSRLRALATVKRGPWPSSIWTWACPDTSSRDHAVELWRALLGFIQDS</sequence>
<dbReference type="GO" id="GO:0003676">
    <property type="term" value="F:nucleic acid binding"/>
    <property type="evidence" value="ECO:0007669"/>
    <property type="project" value="InterPro"/>
</dbReference>
<evidence type="ECO:0000259" key="2">
    <source>
        <dbReference type="PROSITE" id="PS50879"/>
    </source>
</evidence>
<dbReference type="SUPFAM" id="SSF56219">
    <property type="entry name" value="DNase I-like"/>
    <property type="match status" value="1"/>
</dbReference>
<name>A0A1E1XNU9_AMBSC</name>
<dbReference type="PANTHER" id="PTHR36688">
    <property type="entry name" value="ENDO/EXONUCLEASE/PHOSPHATASE DOMAIN-CONTAINING PROTEIN"/>
    <property type="match status" value="1"/>
</dbReference>
<dbReference type="PROSITE" id="PS50878">
    <property type="entry name" value="RT_POL"/>
    <property type="match status" value="1"/>
</dbReference>
<dbReference type="GO" id="GO:0004523">
    <property type="term" value="F:RNA-DNA hybrid ribonuclease activity"/>
    <property type="evidence" value="ECO:0007669"/>
    <property type="project" value="InterPro"/>
</dbReference>
<evidence type="ECO:0000313" key="3">
    <source>
        <dbReference type="EMBL" id="JAU00935.1"/>
    </source>
</evidence>
<dbReference type="CDD" id="cd01650">
    <property type="entry name" value="RT_nLTR_like"/>
    <property type="match status" value="1"/>
</dbReference>
<proteinExistence type="evidence at transcript level"/>
<dbReference type="Gene3D" id="3.60.10.10">
    <property type="entry name" value="Endonuclease/exonuclease/phosphatase"/>
    <property type="match status" value="1"/>
</dbReference>
<feature type="domain" description="Reverse transcriptase" evidence="1">
    <location>
        <begin position="471"/>
        <end position="749"/>
    </location>
</feature>
<dbReference type="Pfam" id="PF00075">
    <property type="entry name" value="RNase_H"/>
    <property type="match status" value="1"/>
</dbReference>
<dbReference type="SUPFAM" id="SSF53098">
    <property type="entry name" value="Ribonuclease H-like"/>
    <property type="match status" value="1"/>
</dbReference>
<dbReference type="InterPro" id="IPR000477">
    <property type="entry name" value="RT_dom"/>
</dbReference>
<dbReference type="CDD" id="cd09276">
    <property type="entry name" value="Rnase_HI_RT_non_LTR"/>
    <property type="match status" value="1"/>
</dbReference>
<dbReference type="GO" id="GO:0071897">
    <property type="term" value="P:DNA biosynthetic process"/>
    <property type="evidence" value="ECO:0007669"/>
    <property type="project" value="UniProtKB-ARBA"/>
</dbReference>
<dbReference type="Pfam" id="PF00078">
    <property type="entry name" value="RVT_1"/>
    <property type="match status" value="1"/>
</dbReference>
<feature type="domain" description="RNase H type-1" evidence="2">
    <location>
        <begin position="932"/>
        <end position="1072"/>
    </location>
</feature>
<dbReference type="InterPro" id="IPR012337">
    <property type="entry name" value="RNaseH-like_sf"/>
</dbReference>
<protein>
    <submittedName>
        <fullName evidence="3">Putative tick transposon</fullName>
    </submittedName>
</protein>
<dbReference type="InterPro" id="IPR043502">
    <property type="entry name" value="DNA/RNA_pol_sf"/>
</dbReference>
<evidence type="ECO:0000259" key="1">
    <source>
        <dbReference type="PROSITE" id="PS50878"/>
    </source>
</evidence>
<dbReference type="EMBL" id="GFAA01002500">
    <property type="protein sequence ID" value="JAU00935.1"/>
    <property type="molecule type" value="mRNA"/>
</dbReference>
<dbReference type="InterPro" id="IPR036691">
    <property type="entry name" value="Endo/exonu/phosph_ase_sf"/>
</dbReference>
<feature type="non-terminal residue" evidence="3">
    <location>
        <position position="1232"/>
    </location>
</feature>
<dbReference type="InterPro" id="IPR043128">
    <property type="entry name" value="Rev_trsase/Diguanyl_cyclase"/>
</dbReference>
<organism evidence="3">
    <name type="scientific">Amblyomma sculptum</name>
    <name type="common">Tick</name>
    <dbReference type="NCBI Taxonomy" id="1581419"/>
    <lineage>
        <taxon>Eukaryota</taxon>
        <taxon>Metazoa</taxon>
        <taxon>Ecdysozoa</taxon>
        <taxon>Arthropoda</taxon>
        <taxon>Chelicerata</taxon>
        <taxon>Arachnida</taxon>
        <taxon>Acari</taxon>
        <taxon>Parasitiformes</taxon>
        <taxon>Ixodida</taxon>
        <taxon>Ixodoidea</taxon>
        <taxon>Ixodidae</taxon>
        <taxon>Amblyomminae</taxon>
        <taxon>Amblyomma</taxon>
    </lineage>
</organism>
<reference evidence="3" key="1">
    <citation type="submission" date="2016-09" db="EMBL/GenBank/DDBJ databases">
        <authorList>
            <person name="Capua I."/>
            <person name="De Benedictis P."/>
            <person name="Joannis T."/>
            <person name="Lombin L.H."/>
            <person name="Cattoli G."/>
        </authorList>
    </citation>
    <scope>NUCLEOTIDE SEQUENCE</scope>
</reference>
<accession>A0A1E1XNU9</accession>
<dbReference type="InterPro" id="IPR002156">
    <property type="entry name" value="RNaseH_domain"/>
</dbReference>
<dbReference type="GO" id="GO:0042575">
    <property type="term" value="C:DNA polymerase complex"/>
    <property type="evidence" value="ECO:0007669"/>
    <property type="project" value="UniProtKB-ARBA"/>
</dbReference>
<dbReference type="PANTHER" id="PTHR36688:SF2">
    <property type="entry name" value="ENDONUCLEASE_EXONUCLEASE_PHOSPHATASE DOMAIN-CONTAINING PROTEIN"/>
    <property type="match status" value="1"/>
</dbReference>
<dbReference type="InterPro" id="IPR005135">
    <property type="entry name" value="Endo/exonuclease/phosphatase"/>
</dbReference>
<dbReference type="PROSITE" id="PS50879">
    <property type="entry name" value="RNASE_H_1"/>
    <property type="match status" value="1"/>
</dbReference>
<dbReference type="InterPro" id="IPR036397">
    <property type="entry name" value="RNaseH_sf"/>
</dbReference>
<dbReference type="Pfam" id="PF14529">
    <property type="entry name" value="Exo_endo_phos_2"/>
    <property type="match status" value="1"/>
</dbReference>
<dbReference type="InterPro" id="IPR052560">
    <property type="entry name" value="RdDP_mobile_element"/>
</dbReference>
<dbReference type="Gene3D" id="3.30.70.270">
    <property type="match status" value="1"/>
</dbReference>
<dbReference type="AlphaFoldDB" id="A0A1E1XNU9"/>
<dbReference type="SUPFAM" id="SSF56672">
    <property type="entry name" value="DNA/RNA polymerases"/>
    <property type="match status" value="1"/>
</dbReference>